<dbReference type="EMBL" id="JXAK01000032">
    <property type="protein sequence ID" value="KIL39695.1"/>
    <property type="molecule type" value="Genomic_DNA"/>
</dbReference>
<sequence length="388" mass="41495">MRLRQFDIYAFADYSGAASEREQRKHIAWCVGRAGGEAEEPATTSYTREELVVATLLLLGKATAAGERVIFGFDHNYGLPDGLYEAATGASLQDWRQQLAWLAEGLMKSRAAAHRAAQHGKDDGGRTVQLLPSMEEEPRPREWAARVNAMIAERLGTETGPFWGPHFTPSRRLFPFADTPLRLPERRVTETRRPGMKSAYQLGGAGSVGLQSLFGMARLHELLRRCNAAGIPLHCWPFDGWTPPPDKHVMVEVYPTIYLAPTLSAPPAATPTAGAGFTAAVTGAGTFAARAPSGAGALAGAAPAAPTPTARPNATPTAGDVTTAAAAPALGPAGRQRRTDAGDAAACVRWAREQDRLGRLGVWLAEPPGLTPEQRRRVALEGWVLGVR</sequence>
<protein>
    <submittedName>
        <fullName evidence="2">Uncharacterized protein</fullName>
    </submittedName>
</protein>
<reference evidence="2 3" key="1">
    <citation type="submission" date="2014-12" db="EMBL/GenBank/DDBJ databases">
        <title>Draft genome sequence of Paenibacillus kamchatkensis strain B-2647.</title>
        <authorList>
            <person name="Karlyshev A.V."/>
            <person name="Kudryashova E.B."/>
        </authorList>
    </citation>
    <scope>NUCLEOTIDE SEQUENCE [LARGE SCALE GENOMIC DNA]</scope>
    <source>
        <strain evidence="2 3">VKM B-2647</strain>
    </source>
</reference>
<evidence type="ECO:0000313" key="2">
    <source>
        <dbReference type="EMBL" id="KIL39695.1"/>
    </source>
</evidence>
<accession>A0ABR5AFG7</accession>
<proteinExistence type="predicted"/>
<name>A0ABR5AFG7_9BACL</name>
<comment type="caution">
    <text evidence="2">The sequence shown here is derived from an EMBL/GenBank/DDBJ whole genome shotgun (WGS) entry which is preliminary data.</text>
</comment>
<organism evidence="2 3">
    <name type="scientific">Gordoniibacillus kamchatkensis</name>
    <dbReference type="NCBI Taxonomy" id="1590651"/>
    <lineage>
        <taxon>Bacteria</taxon>
        <taxon>Bacillati</taxon>
        <taxon>Bacillota</taxon>
        <taxon>Bacilli</taxon>
        <taxon>Bacillales</taxon>
        <taxon>Paenibacillaceae</taxon>
        <taxon>Gordoniibacillus</taxon>
    </lineage>
</organism>
<feature type="region of interest" description="Disordered" evidence="1">
    <location>
        <begin position="297"/>
        <end position="319"/>
    </location>
</feature>
<dbReference type="Proteomes" id="UP000031967">
    <property type="component" value="Unassembled WGS sequence"/>
</dbReference>
<keyword evidence="3" id="KW-1185">Reference proteome</keyword>
<evidence type="ECO:0000256" key="1">
    <source>
        <dbReference type="SAM" id="MobiDB-lite"/>
    </source>
</evidence>
<evidence type="ECO:0000313" key="3">
    <source>
        <dbReference type="Proteomes" id="UP000031967"/>
    </source>
</evidence>
<gene>
    <name evidence="2" type="ORF">SD70_18200</name>
</gene>